<evidence type="ECO:0000313" key="2">
    <source>
        <dbReference type="EMBL" id="CAB4788835.1"/>
    </source>
</evidence>
<organism evidence="2">
    <name type="scientific">freshwater metagenome</name>
    <dbReference type="NCBI Taxonomy" id="449393"/>
    <lineage>
        <taxon>unclassified sequences</taxon>
        <taxon>metagenomes</taxon>
        <taxon>ecological metagenomes</taxon>
    </lineage>
</organism>
<sequence length="165" mass="17331">MVSNQCQEPSAARMRNVAGSKESRVLLVTSSKIVSAYPRSSGWTREKIPPSGSIPLGHPSIFIPASPGDSQLPSLATSEIMEGACSTIARNRCSPNSIFSSATRSAVTSRMKPTNSSVLSGPPCAVVIVSSTAMVAPSARMAGSSRRSPITRFSPVSTYRRSPSM</sequence>
<reference evidence="2" key="1">
    <citation type="submission" date="2020-05" db="EMBL/GenBank/DDBJ databases">
        <authorList>
            <person name="Chiriac C."/>
            <person name="Salcher M."/>
            <person name="Ghai R."/>
            <person name="Kavagutti S V."/>
        </authorList>
    </citation>
    <scope>NUCLEOTIDE SEQUENCE</scope>
</reference>
<name>A0A6J6WYK3_9ZZZZ</name>
<protein>
    <submittedName>
        <fullName evidence="2">Unannotated protein</fullName>
    </submittedName>
</protein>
<evidence type="ECO:0000256" key="1">
    <source>
        <dbReference type="SAM" id="MobiDB-lite"/>
    </source>
</evidence>
<accession>A0A6J6WYK3</accession>
<feature type="compositionally biased region" description="Polar residues" evidence="1">
    <location>
        <begin position="154"/>
        <end position="165"/>
    </location>
</feature>
<dbReference type="AlphaFoldDB" id="A0A6J6WYK3"/>
<gene>
    <name evidence="2" type="ORF">UFOPK2925_01282</name>
</gene>
<proteinExistence type="predicted"/>
<feature type="region of interest" description="Disordered" evidence="1">
    <location>
        <begin position="138"/>
        <end position="165"/>
    </location>
</feature>
<dbReference type="EMBL" id="CAEZZU010000215">
    <property type="protein sequence ID" value="CAB4788835.1"/>
    <property type="molecule type" value="Genomic_DNA"/>
</dbReference>